<dbReference type="EMBL" id="BBTG02000009">
    <property type="protein sequence ID" value="GAO17388.1"/>
    <property type="molecule type" value="Genomic_DNA"/>
</dbReference>
<feature type="domain" description="Protein kinase" evidence="3">
    <location>
        <begin position="710"/>
        <end position="884"/>
    </location>
</feature>
<dbReference type="PANTHER" id="PTHR37171">
    <property type="entry name" value="SERINE/THREONINE-PROTEIN KINASE YRZF-RELATED"/>
    <property type="match status" value="1"/>
</dbReference>
<dbReference type="InterPro" id="IPR052396">
    <property type="entry name" value="Meiotic_Drive_Suppr_Kinase"/>
</dbReference>
<evidence type="ECO:0000259" key="3">
    <source>
        <dbReference type="PROSITE" id="PS50011"/>
    </source>
</evidence>
<dbReference type="InterPro" id="IPR000719">
    <property type="entry name" value="Prot_kinase_dom"/>
</dbReference>
<feature type="region of interest" description="Disordered" evidence="2">
    <location>
        <begin position="865"/>
        <end position="884"/>
    </location>
</feature>
<dbReference type="InterPro" id="IPR011009">
    <property type="entry name" value="Kinase-like_dom_sf"/>
</dbReference>
<dbReference type="Proteomes" id="UP000054053">
    <property type="component" value="Unassembled WGS sequence"/>
</dbReference>
<organism evidence="4 5">
    <name type="scientific">Ustilaginoidea virens</name>
    <name type="common">Rice false smut fungus</name>
    <name type="synonym">Villosiclava virens</name>
    <dbReference type="NCBI Taxonomy" id="1159556"/>
    <lineage>
        <taxon>Eukaryota</taxon>
        <taxon>Fungi</taxon>
        <taxon>Dikarya</taxon>
        <taxon>Ascomycota</taxon>
        <taxon>Pezizomycotina</taxon>
        <taxon>Sordariomycetes</taxon>
        <taxon>Hypocreomycetidae</taxon>
        <taxon>Hypocreales</taxon>
        <taxon>Clavicipitaceae</taxon>
        <taxon>Ustilaginoidea</taxon>
    </lineage>
</organism>
<dbReference type="SUPFAM" id="SSF56112">
    <property type="entry name" value="Protein kinase-like (PK-like)"/>
    <property type="match status" value="1"/>
</dbReference>
<keyword evidence="1" id="KW-0175">Coiled coil</keyword>
<sequence>MSADLQEETTSTSQPGEQLRVYQKEIRRLTTTGNARENYKRLFQEAEEKLQEAEERYRKIQQQAEERYRKIQQQAEERYRKTEQLAEEKLQQIQERERYTTFDEFILLCHNLYHLPKVLDSSQLTAGKIPLNNPTKAMTGNAPKDYERLFREAEEKLQQADERLRESRQQAEERLRESQQQAEERHRKSLQQAEERQRQTTFDEFVLQCHNLFHLPKVANISESTTGTIPAPKRKYCPARLVPWVDCPSQLQSVYDSIRRHFRSGDNAAQRVFPSSILLEGFQEEVMAKAISCEQDLLIYDRLTRENRIRDVVSQLCKIPAARQELQLGDGIEFASHASPAETETLTSEASGGLPTITKPLPDVFSISKVNGEDCKVISTCEQKPPHKLSVETIRMGLRPMNLWQEMVKSNKIPTDPTEKMKYDAARLVCSAIVQEYHVMISLGLEYSYLTNGPHADVMLWVPYDDPSTLHFHLAEPSKQGYISVGNTINQPTTSVTGILCLLMMSLRSRPRGNQWRAWARSQLKGWRTSFDYAHRVPPSPDGGQDAELPSSEPDYPSPEASSEYIPSSPLSNPAADKETAARPRTRASCAPSDKENRARDTSPDSSDSDDSDDNQANPARKRGFSSVSASCQSARQPGPPVPEDYEPPEHNARFCSQLCILGLRNNAPLDNDCPNAELHRRSSTQSHHSISADELLQKLKEQLDSNIDAYCTPFADRGGYGMPFKLTLTAYGYTLVGKGTNRRLWGEVSQEAQAYRILQKLQGVAVPVFLGSIDLSITYFDYYLGDIRHMLIMSYGGDEISQDQRGRLKGEIRRSIKEVKNCGVVHQDLRIRNMLWNKESERVVIIDFHRAKLARRPILATQTSKRKAPLQSEVRQAKGIRAS</sequence>
<dbReference type="Gene3D" id="1.10.510.10">
    <property type="entry name" value="Transferase(Phosphotransferase) domain 1"/>
    <property type="match status" value="1"/>
</dbReference>
<feature type="coiled-coil region" evidence="1">
    <location>
        <begin position="36"/>
        <end position="96"/>
    </location>
</feature>
<feature type="compositionally biased region" description="Polar residues" evidence="2">
    <location>
        <begin position="626"/>
        <end position="636"/>
    </location>
</feature>
<reference evidence="5" key="1">
    <citation type="journal article" date="2016" name="Genome Announc.">
        <title>Genome sequence of Ustilaginoidea virens IPU010, a rice pathogenic fungus causing false smut.</title>
        <authorList>
            <person name="Kumagai T."/>
            <person name="Ishii T."/>
            <person name="Terai G."/>
            <person name="Umemura M."/>
            <person name="Machida M."/>
            <person name="Asai K."/>
        </authorList>
    </citation>
    <scope>NUCLEOTIDE SEQUENCE [LARGE SCALE GENOMIC DNA]</scope>
    <source>
        <strain evidence="5">IPU010</strain>
    </source>
</reference>
<evidence type="ECO:0000313" key="5">
    <source>
        <dbReference type="Proteomes" id="UP000054053"/>
    </source>
</evidence>
<dbReference type="AlphaFoldDB" id="A0A1B5L1S6"/>
<evidence type="ECO:0000313" key="4">
    <source>
        <dbReference type="EMBL" id="GAO17388.1"/>
    </source>
</evidence>
<dbReference type="PANTHER" id="PTHR37171:SF1">
    <property type="entry name" value="SERINE_THREONINE-PROTEIN KINASE YRZF-RELATED"/>
    <property type="match status" value="1"/>
</dbReference>
<evidence type="ECO:0000256" key="2">
    <source>
        <dbReference type="SAM" id="MobiDB-lite"/>
    </source>
</evidence>
<feature type="region of interest" description="Disordered" evidence="2">
    <location>
        <begin position="157"/>
        <end position="195"/>
    </location>
</feature>
<feature type="region of interest" description="Disordered" evidence="2">
    <location>
        <begin position="533"/>
        <end position="649"/>
    </location>
</feature>
<dbReference type="CDD" id="cd06503">
    <property type="entry name" value="ATP-synt_Fo_b"/>
    <property type="match status" value="1"/>
</dbReference>
<accession>A0A1B5L1S6</accession>
<proteinExistence type="predicted"/>
<name>A0A1B5L1S6_USTVR</name>
<dbReference type="PROSITE" id="PS50011">
    <property type="entry name" value="PROTEIN_KINASE_DOM"/>
    <property type="match status" value="1"/>
</dbReference>
<feature type="compositionally biased region" description="Basic and acidic residues" evidence="2">
    <location>
        <begin position="593"/>
        <end position="603"/>
    </location>
</feature>
<protein>
    <recommendedName>
        <fullName evidence="3">Protein kinase domain-containing protein</fullName>
    </recommendedName>
</protein>
<dbReference type="GO" id="GO:0005524">
    <property type="term" value="F:ATP binding"/>
    <property type="evidence" value="ECO:0007669"/>
    <property type="project" value="InterPro"/>
</dbReference>
<evidence type="ECO:0000256" key="1">
    <source>
        <dbReference type="SAM" id="Coils"/>
    </source>
</evidence>
<gene>
    <name evidence="4" type="ORF">UVI_02024300</name>
</gene>
<feature type="compositionally biased region" description="Basic and acidic residues" evidence="2">
    <location>
        <begin position="157"/>
        <end position="186"/>
    </location>
</feature>
<comment type="caution">
    <text evidence="4">The sequence shown here is derived from an EMBL/GenBank/DDBJ whole genome shotgun (WGS) entry which is preliminary data.</text>
</comment>
<dbReference type="GO" id="GO:0004672">
    <property type="term" value="F:protein kinase activity"/>
    <property type="evidence" value="ECO:0007669"/>
    <property type="project" value="InterPro"/>
</dbReference>